<accession>X0VD55</accession>
<feature type="non-terminal residue" evidence="3">
    <location>
        <position position="171"/>
    </location>
</feature>
<dbReference type="PANTHER" id="PTHR30483">
    <property type="entry name" value="LEUCINE-SPECIFIC-BINDING PROTEIN"/>
    <property type="match status" value="1"/>
</dbReference>
<comment type="caution">
    <text evidence="3">The sequence shown here is derived from an EMBL/GenBank/DDBJ whole genome shotgun (WGS) entry which is preliminary data.</text>
</comment>
<dbReference type="InterPro" id="IPR028082">
    <property type="entry name" value="Peripla_BP_I"/>
</dbReference>
<feature type="domain" description="Leucine-binding protein" evidence="2">
    <location>
        <begin position="35"/>
        <end position="155"/>
    </location>
</feature>
<dbReference type="InterPro" id="IPR028081">
    <property type="entry name" value="Leu-bd"/>
</dbReference>
<evidence type="ECO:0000313" key="3">
    <source>
        <dbReference type="EMBL" id="GAG09197.1"/>
    </source>
</evidence>
<dbReference type="PANTHER" id="PTHR30483:SF6">
    <property type="entry name" value="PERIPLASMIC BINDING PROTEIN OF ABC TRANSPORTER FOR NATURAL AMINO ACIDS"/>
    <property type="match status" value="1"/>
</dbReference>
<proteinExistence type="predicted"/>
<reference evidence="3" key="1">
    <citation type="journal article" date="2014" name="Front. Microbiol.">
        <title>High frequency of phylogenetically diverse reductive dehalogenase-homologous genes in deep subseafloor sedimentary metagenomes.</title>
        <authorList>
            <person name="Kawai M."/>
            <person name="Futagami T."/>
            <person name="Toyoda A."/>
            <person name="Takaki Y."/>
            <person name="Nishi S."/>
            <person name="Hori S."/>
            <person name="Arai W."/>
            <person name="Tsubouchi T."/>
            <person name="Morono Y."/>
            <person name="Uchiyama I."/>
            <person name="Ito T."/>
            <person name="Fujiyama A."/>
            <person name="Inagaki F."/>
            <person name="Takami H."/>
        </authorList>
    </citation>
    <scope>NUCLEOTIDE SEQUENCE</scope>
    <source>
        <strain evidence="3">Expedition CK06-06</strain>
    </source>
</reference>
<organism evidence="3">
    <name type="scientific">marine sediment metagenome</name>
    <dbReference type="NCBI Taxonomy" id="412755"/>
    <lineage>
        <taxon>unclassified sequences</taxon>
        <taxon>metagenomes</taxon>
        <taxon>ecological metagenomes</taxon>
    </lineage>
</organism>
<evidence type="ECO:0000259" key="2">
    <source>
        <dbReference type="Pfam" id="PF13458"/>
    </source>
</evidence>
<dbReference type="AlphaFoldDB" id="X0VD55"/>
<dbReference type="SUPFAM" id="SSF53822">
    <property type="entry name" value="Periplasmic binding protein-like I"/>
    <property type="match status" value="1"/>
</dbReference>
<protein>
    <recommendedName>
        <fullName evidence="2">Leucine-binding protein domain-containing protein</fullName>
    </recommendedName>
</protein>
<sequence>MSRKLWALLLVLTLLITLFAACKPAAPAVPYGGELKVGVNAEITGAIPTVGEACVAGAEIARDEINGAGGVEISGKKYTIKLFIEDNENKPESAAAAARKLVSQDNVLIHIGANASKNAIPAGGVCNELETPMISPWSTNPYTTLRRPWVFRVPFIDSFQAGVNAWFGMNE</sequence>
<gene>
    <name evidence="3" type="ORF">S01H1_33193</name>
</gene>
<evidence type="ECO:0000256" key="1">
    <source>
        <dbReference type="ARBA" id="ARBA00022729"/>
    </source>
</evidence>
<dbReference type="PROSITE" id="PS51257">
    <property type="entry name" value="PROKAR_LIPOPROTEIN"/>
    <property type="match status" value="1"/>
</dbReference>
<dbReference type="Pfam" id="PF13458">
    <property type="entry name" value="Peripla_BP_6"/>
    <property type="match status" value="1"/>
</dbReference>
<dbReference type="EMBL" id="BARS01020603">
    <property type="protein sequence ID" value="GAG09197.1"/>
    <property type="molecule type" value="Genomic_DNA"/>
</dbReference>
<dbReference type="InterPro" id="IPR051010">
    <property type="entry name" value="BCAA_transport"/>
</dbReference>
<name>X0VD55_9ZZZZ</name>
<dbReference type="Gene3D" id="3.40.50.2300">
    <property type="match status" value="1"/>
</dbReference>
<keyword evidence="1" id="KW-0732">Signal</keyword>